<dbReference type="EMBL" id="UPHQ01000060">
    <property type="protein sequence ID" value="VBA37186.1"/>
    <property type="molecule type" value="Genomic_DNA"/>
</dbReference>
<dbReference type="AlphaFoldDB" id="A0A498PTV7"/>
<proteinExistence type="predicted"/>
<sequence>MARVLGEAAVSTSKTNTFLAARYRRLARRRGPSRAVVAVGRSILVIIWHLLQDPEAHYQDLGADHYTRHVDPNTKKRSHIRQLEALGYTVTLTPAA</sequence>
<dbReference type="Proteomes" id="UP000267289">
    <property type="component" value="Unassembled WGS sequence"/>
</dbReference>
<organism evidence="1 2">
    <name type="scientific">Mycobacterium innocens</name>
    <dbReference type="NCBI Taxonomy" id="2341083"/>
    <lineage>
        <taxon>Bacteria</taxon>
        <taxon>Bacillati</taxon>
        <taxon>Actinomycetota</taxon>
        <taxon>Actinomycetes</taxon>
        <taxon>Mycobacteriales</taxon>
        <taxon>Mycobacteriaceae</taxon>
        <taxon>Mycobacterium</taxon>
    </lineage>
</organism>
<protein>
    <submittedName>
        <fullName evidence="1">Uncharacterized protein</fullName>
    </submittedName>
</protein>
<reference evidence="1 2" key="1">
    <citation type="submission" date="2018-09" db="EMBL/GenBank/DDBJ databases">
        <authorList>
            <person name="Tagini F."/>
        </authorList>
    </citation>
    <scope>NUCLEOTIDE SEQUENCE [LARGE SCALE GENOMIC DNA]</scope>
    <source>
        <strain evidence="1 2">MK13</strain>
    </source>
</reference>
<keyword evidence="2" id="KW-1185">Reference proteome</keyword>
<evidence type="ECO:0000313" key="2">
    <source>
        <dbReference type="Proteomes" id="UP000267289"/>
    </source>
</evidence>
<gene>
    <name evidence="1" type="ORF">LAUMK13_01515</name>
</gene>
<evidence type="ECO:0000313" key="1">
    <source>
        <dbReference type="EMBL" id="VBA37186.1"/>
    </source>
</evidence>
<name>A0A498PTV7_9MYCO</name>
<accession>A0A498PTV7</accession>